<dbReference type="RefSeq" id="WP_146901534.1">
    <property type="nucleotide sequence ID" value="NZ_BJYS01000031.1"/>
</dbReference>
<dbReference type="OrthoDB" id="952442at2"/>
<dbReference type="AlphaFoldDB" id="A0A512B2G2"/>
<sequence length="434" mass="49351">MQKCLLLLLIIVIPVVSFAQANYKSGIVITLQGDTLKGYINYKEWINNPKEVDYKPSLTESAQTFTPKNIKSFAIAGLESYEAFEVSVSMDNLNANGIREIEDTLNVTNSFFLKALLKGDKVHVYSYKDKIKERYYFLENDNTNPVELRNQVFLTTSNVVTPVFKQQLSALAIKYKNFPLSQQIASLAYNKTDLLNTLKQLNTVNAAVVAYNREKKPKARFFLGTGLAYNTITYSGENLFTIDRKNANGFDKYKDKVISQSYQPRFAGGIDIFINPEVKRTILRGEILVTPLQSEVVSYLQYNSVSDREQRNTYNLSMVIVSAMPQVIYNLYNKENFQFYLGTGAAYSYYRTNQNILNRIPTDDPDNPDAIIEDYVIIKKRGLNVVLRSGIVLKKKIDLGIVYFNPTEITNYTSAKGSSVKANNLQLSLNYLFN</sequence>
<proteinExistence type="predicted"/>
<dbReference type="EMBL" id="BJYS01000031">
    <property type="protein sequence ID" value="GEO06130.1"/>
    <property type="molecule type" value="Genomic_DNA"/>
</dbReference>
<name>A0A512B2G2_9BACT</name>
<feature type="signal peptide" evidence="1">
    <location>
        <begin position="1"/>
        <end position="19"/>
    </location>
</feature>
<evidence type="ECO:0008006" key="4">
    <source>
        <dbReference type="Google" id="ProtNLM"/>
    </source>
</evidence>
<evidence type="ECO:0000313" key="2">
    <source>
        <dbReference type="EMBL" id="GEO06130.1"/>
    </source>
</evidence>
<keyword evidence="1" id="KW-0732">Signal</keyword>
<dbReference type="Proteomes" id="UP000321532">
    <property type="component" value="Unassembled WGS sequence"/>
</dbReference>
<evidence type="ECO:0000313" key="3">
    <source>
        <dbReference type="Proteomes" id="UP000321532"/>
    </source>
</evidence>
<reference evidence="2 3" key="1">
    <citation type="submission" date="2019-07" db="EMBL/GenBank/DDBJ databases">
        <title>Whole genome shotgun sequence of Adhaeribacter aerolatus NBRC 106133.</title>
        <authorList>
            <person name="Hosoyama A."/>
            <person name="Uohara A."/>
            <person name="Ohji S."/>
            <person name="Ichikawa N."/>
        </authorList>
    </citation>
    <scope>NUCLEOTIDE SEQUENCE [LARGE SCALE GENOMIC DNA]</scope>
    <source>
        <strain evidence="2 3">NBRC 106133</strain>
    </source>
</reference>
<feature type="chain" id="PRO_5022178123" description="Outer membrane protein beta-barrel domain-containing protein" evidence="1">
    <location>
        <begin position="20"/>
        <end position="434"/>
    </location>
</feature>
<protein>
    <recommendedName>
        <fullName evidence="4">Outer membrane protein beta-barrel domain-containing protein</fullName>
    </recommendedName>
</protein>
<evidence type="ECO:0000256" key="1">
    <source>
        <dbReference type="SAM" id="SignalP"/>
    </source>
</evidence>
<keyword evidence="3" id="KW-1185">Reference proteome</keyword>
<gene>
    <name evidence="2" type="ORF">AAE02nite_37940</name>
</gene>
<organism evidence="2 3">
    <name type="scientific">Adhaeribacter aerolatus</name>
    <dbReference type="NCBI Taxonomy" id="670289"/>
    <lineage>
        <taxon>Bacteria</taxon>
        <taxon>Pseudomonadati</taxon>
        <taxon>Bacteroidota</taxon>
        <taxon>Cytophagia</taxon>
        <taxon>Cytophagales</taxon>
        <taxon>Hymenobacteraceae</taxon>
        <taxon>Adhaeribacter</taxon>
    </lineage>
</organism>
<accession>A0A512B2G2</accession>
<comment type="caution">
    <text evidence="2">The sequence shown here is derived from an EMBL/GenBank/DDBJ whole genome shotgun (WGS) entry which is preliminary data.</text>
</comment>